<comment type="caution">
    <text evidence="1">The sequence shown here is derived from an EMBL/GenBank/DDBJ whole genome shotgun (WGS) entry which is preliminary data.</text>
</comment>
<organism evidence="1 2">
    <name type="scientific">Tannerella sp. oral taxon BU063 isolate Cell 6/7/9</name>
    <dbReference type="NCBI Taxonomy" id="1411021"/>
    <lineage>
        <taxon>Bacteria</taxon>
        <taxon>Pseudomonadati</taxon>
        <taxon>Bacteroidota</taxon>
        <taxon>Bacteroidia</taxon>
        <taxon>Bacteroidales</taxon>
        <taxon>Tannerellaceae</taxon>
        <taxon>Tannerella</taxon>
    </lineage>
</organism>
<dbReference type="Proteomes" id="UP000018874">
    <property type="component" value="Unassembled WGS sequence"/>
</dbReference>
<accession>W2CU23</accession>
<keyword evidence="2" id="KW-1185">Reference proteome</keyword>
<dbReference type="AlphaFoldDB" id="W2CU23"/>
<sequence length="55" mass="6347">MSIITMEEFQSDIERFLDLSEEEAVVITRDNGKPIKIEAISSDDILRYQAERCTP</sequence>
<dbReference type="PATRIC" id="fig|1411021.3.peg.768"/>
<name>W2CU23_9BACT</name>
<evidence type="ECO:0000313" key="1">
    <source>
        <dbReference type="EMBL" id="ETK09937.1"/>
    </source>
</evidence>
<evidence type="ECO:0000313" key="2">
    <source>
        <dbReference type="Proteomes" id="UP000018874"/>
    </source>
</evidence>
<dbReference type="EMBL" id="AYYD01000930">
    <property type="protein sequence ID" value="ETK09937.1"/>
    <property type="molecule type" value="Genomic_DNA"/>
</dbReference>
<protein>
    <submittedName>
        <fullName evidence="1">Prevent-host-death protein</fullName>
    </submittedName>
</protein>
<gene>
    <name evidence="1" type="ORF">T231_07255</name>
</gene>
<reference evidence="1 2" key="1">
    <citation type="submission" date="2013-11" db="EMBL/GenBank/DDBJ databases">
        <title>Single cell genomics of uncultured Tannerella BU063 (oral taxon 286).</title>
        <authorList>
            <person name="Beall C.J."/>
            <person name="Campbell A.G."/>
            <person name="Griffen A.L."/>
            <person name="Podar M."/>
            <person name="Leys E.J."/>
        </authorList>
    </citation>
    <scope>NUCLEOTIDE SEQUENCE [LARGE SCALE GENOMIC DNA]</scope>
    <source>
        <strain evidence="1">Cell 6/7/9</strain>
    </source>
</reference>
<proteinExistence type="predicted"/>